<dbReference type="AlphaFoldDB" id="L0AWA9"/>
<dbReference type="Pfam" id="PF02493">
    <property type="entry name" value="MORN"/>
    <property type="match status" value="2"/>
</dbReference>
<proteinExistence type="predicted"/>
<dbReference type="KEGG" id="beq:BEWA_023720"/>
<dbReference type="Proteomes" id="UP000031512">
    <property type="component" value="Chromosome 1"/>
</dbReference>
<protein>
    <submittedName>
        <fullName evidence="2">Uncharacterized protein</fullName>
    </submittedName>
</protein>
<reference evidence="2 3" key="1">
    <citation type="journal article" date="2012" name="BMC Genomics">
        <title>Comparative genomic analysis and phylogenetic position of Theileria equi.</title>
        <authorList>
            <person name="Kappmeyer L.S."/>
            <person name="Thiagarajan M."/>
            <person name="Herndon D.R."/>
            <person name="Ramsay J.D."/>
            <person name="Caler E."/>
            <person name="Djikeng A."/>
            <person name="Gillespie J.J."/>
            <person name="Lau A.O."/>
            <person name="Roalson E.H."/>
            <person name="Silva J.C."/>
            <person name="Silva M.G."/>
            <person name="Suarez C.E."/>
            <person name="Ueti M.W."/>
            <person name="Nene V.M."/>
            <person name="Mealey R.H."/>
            <person name="Knowles D.P."/>
            <person name="Brayton K.A."/>
        </authorList>
    </citation>
    <scope>NUCLEOTIDE SEQUENCE [LARGE SCALE GENOMIC DNA]</scope>
    <source>
        <strain evidence="2 3">WA</strain>
    </source>
</reference>
<dbReference type="SMART" id="SM00698">
    <property type="entry name" value="MORN"/>
    <property type="match status" value="2"/>
</dbReference>
<dbReference type="EMBL" id="CP001669">
    <property type="protein sequence ID" value="AFZ79523.1"/>
    <property type="molecule type" value="Genomic_DNA"/>
</dbReference>
<dbReference type="SUPFAM" id="SSF82185">
    <property type="entry name" value="Histone H3 K4-specific methyltransferase SET7/9 N-terminal domain"/>
    <property type="match status" value="1"/>
</dbReference>
<dbReference type="Gene3D" id="2.20.110.10">
    <property type="entry name" value="Histone H3 K4-specific methyltransferase SET7/9 N-terminal domain"/>
    <property type="match status" value="1"/>
</dbReference>
<dbReference type="VEuPathDB" id="PiroplasmaDB:BEWA_023720"/>
<gene>
    <name evidence="2" type="ORF">BEWA_023720</name>
</gene>
<dbReference type="STRING" id="1537102.L0AWA9"/>
<dbReference type="InterPro" id="IPR003409">
    <property type="entry name" value="MORN"/>
</dbReference>
<keyword evidence="1" id="KW-0677">Repeat</keyword>
<keyword evidence="3" id="KW-1185">Reference proteome</keyword>
<name>L0AWA9_THEEQ</name>
<dbReference type="eggNOG" id="ENOG502QX2V">
    <property type="taxonomic scope" value="Eukaryota"/>
</dbReference>
<evidence type="ECO:0000313" key="2">
    <source>
        <dbReference type="EMBL" id="AFZ79523.1"/>
    </source>
</evidence>
<dbReference type="OrthoDB" id="270720at2759"/>
<sequence length="322" mass="36113">MGQGQSINPEELQEDYYIFFDKNKGDTYKSEKNTYTRLVNYKRAFGTKYIHRQNEVDIANLSTNFSVDAHGSYKPSIDSSIPYDKQSIYSETHSYKHSIDSAYENLTSGTRTLGSIDNLQVNAQSPKLSLSDLEIAGSILDNGKKYALDEYGSILNKPFWRKDSISQNESDEALPHEDVVYTEFEGPDGNVYSGFSRSGKLFKGSIKSIDGQYTGGICDNKPHGYGIYTRDRSEYRGMWKNGLQHGEGVYLDLDDPNFKRGVWCNGKLTRWKGHNVHTSTLLKEIMTDPLSPDSLVSSAYTSFDVSPTNASPINWSSTGGQI</sequence>
<dbReference type="GeneID" id="15806121"/>
<accession>L0AWA9</accession>
<organism evidence="2 3">
    <name type="scientific">Theileria equi strain WA</name>
    <dbReference type="NCBI Taxonomy" id="1537102"/>
    <lineage>
        <taxon>Eukaryota</taxon>
        <taxon>Sar</taxon>
        <taxon>Alveolata</taxon>
        <taxon>Apicomplexa</taxon>
        <taxon>Aconoidasida</taxon>
        <taxon>Piroplasmida</taxon>
        <taxon>Theileriidae</taxon>
        <taxon>Theileria</taxon>
    </lineage>
</organism>
<evidence type="ECO:0000256" key="1">
    <source>
        <dbReference type="ARBA" id="ARBA00022737"/>
    </source>
</evidence>
<dbReference type="RefSeq" id="XP_004829189.1">
    <property type="nucleotide sequence ID" value="XM_004829132.1"/>
</dbReference>
<evidence type="ECO:0000313" key="3">
    <source>
        <dbReference type="Proteomes" id="UP000031512"/>
    </source>
</evidence>